<protein>
    <submittedName>
        <fullName evidence="1">Uncharacterized protein</fullName>
    </submittedName>
</protein>
<evidence type="ECO:0000313" key="1">
    <source>
        <dbReference type="EnsemblPlants" id="AVESA.00010b.r2.7AG1205470.1.CDS"/>
    </source>
</evidence>
<accession>A0ACD5ZQA0</accession>
<keyword evidence="2" id="KW-1185">Reference proteome</keyword>
<dbReference type="Proteomes" id="UP001732700">
    <property type="component" value="Chromosome 7A"/>
</dbReference>
<dbReference type="EnsemblPlants" id="AVESA.00010b.r2.7AG1205470.1">
    <property type="protein sequence ID" value="AVESA.00010b.r2.7AG1205470.1.CDS"/>
    <property type="gene ID" value="AVESA.00010b.r2.7AG1205470"/>
</dbReference>
<evidence type="ECO:0000313" key="2">
    <source>
        <dbReference type="Proteomes" id="UP001732700"/>
    </source>
</evidence>
<reference evidence="1" key="2">
    <citation type="submission" date="2025-09" db="UniProtKB">
        <authorList>
            <consortium name="EnsemblPlants"/>
        </authorList>
    </citation>
    <scope>IDENTIFICATION</scope>
</reference>
<name>A0ACD5ZQA0_AVESA</name>
<organism evidence="1 2">
    <name type="scientific">Avena sativa</name>
    <name type="common">Oat</name>
    <dbReference type="NCBI Taxonomy" id="4498"/>
    <lineage>
        <taxon>Eukaryota</taxon>
        <taxon>Viridiplantae</taxon>
        <taxon>Streptophyta</taxon>
        <taxon>Embryophyta</taxon>
        <taxon>Tracheophyta</taxon>
        <taxon>Spermatophyta</taxon>
        <taxon>Magnoliopsida</taxon>
        <taxon>Liliopsida</taxon>
        <taxon>Poales</taxon>
        <taxon>Poaceae</taxon>
        <taxon>BOP clade</taxon>
        <taxon>Pooideae</taxon>
        <taxon>Poodae</taxon>
        <taxon>Poeae</taxon>
        <taxon>Poeae Chloroplast Group 1 (Aveneae type)</taxon>
        <taxon>Aveninae</taxon>
        <taxon>Avena</taxon>
    </lineage>
</organism>
<reference evidence="1" key="1">
    <citation type="submission" date="2021-05" db="EMBL/GenBank/DDBJ databases">
        <authorList>
            <person name="Scholz U."/>
            <person name="Mascher M."/>
            <person name="Fiebig A."/>
        </authorList>
    </citation>
    <scope>NUCLEOTIDE SEQUENCE [LARGE SCALE GENOMIC DNA]</scope>
</reference>
<sequence length="435" mass="46810">MPSSSSSYSSSSDDTDYHAATSDAAEAVVLPRQADAAAVVSFLRTQEEVDEVCEQYGVPKEQYTARPAGDLRVSSPPPPGSLSVYAHALEAGMRVPLHGFFCQALAHFGVAPTQLTPNGWRFLAGFLALCHTVGVPPSLAVFRHFFFLSPVSHKHKGWYFLRSRDTSGLRFAGLPHSIKDCKHGFFFLSSAAPWPCPVEWGEPSKRAFMEPVLAGEEGKWAAKLLRAHGAAPVDVRTRLCERNLAAAMISPVSPPPPSCAGRSSSTSANSKGMDPSVYDMMKTMLADKAAAAAVRASASGKVKTEPGPSPLCGKKRSLDDEANIEEGRPPCSVPQKATPGAHGCSQMPTGDLSSPPPEFSQTPHRFASGHIGVSTDYDWESARAAARRRQWRSSCCDRRSACCGARSRHWRGTGAGWTDMRRGASLFGWLILTHV</sequence>
<proteinExistence type="predicted"/>